<feature type="domain" description="Alginate export" evidence="2">
    <location>
        <begin position="62"/>
        <end position="444"/>
    </location>
</feature>
<dbReference type="AlphaFoldDB" id="A0A975G2M4"/>
<dbReference type="EMBL" id="CP073078">
    <property type="protein sequence ID" value="QUD89571.1"/>
    <property type="molecule type" value="Genomic_DNA"/>
</dbReference>
<reference evidence="3" key="1">
    <citation type="submission" date="2021-04" db="EMBL/GenBank/DDBJ databases">
        <title>The complete genome sequence of Caulobacter sp. S6.</title>
        <authorList>
            <person name="Tang Y."/>
            <person name="Ouyang W."/>
            <person name="Liu Q."/>
            <person name="Huang B."/>
            <person name="Guo Z."/>
            <person name="Lei P."/>
        </authorList>
    </citation>
    <scope>NUCLEOTIDE SEQUENCE</scope>
    <source>
        <strain evidence="3">S6</strain>
    </source>
</reference>
<dbReference type="InterPro" id="IPR025388">
    <property type="entry name" value="Alginate_export_dom"/>
</dbReference>
<name>A0A975G2M4_9CAUL</name>
<evidence type="ECO:0000313" key="3">
    <source>
        <dbReference type="EMBL" id="QUD89571.1"/>
    </source>
</evidence>
<proteinExistence type="predicted"/>
<dbReference type="InterPro" id="IPR053728">
    <property type="entry name" value="Alginate_Permeability_Chnl"/>
</dbReference>
<dbReference type="KEGG" id="caul:KCG34_06735"/>
<keyword evidence="4" id="KW-1185">Reference proteome</keyword>
<organism evidence="3 4">
    <name type="scientific">Phenylobacterium montanum</name>
    <dbReference type="NCBI Taxonomy" id="2823693"/>
    <lineage>
        <taxon>Bacteria</taxon>
        <taxon>Pseudomonadati</taxon>
        <taxon>Pseudomonadota</taxon>
        <taxon>Alphaproteobacteria</taxon>
        <taxon>Caulobacterales</taxon>
        <taxon>Caulobacteraceae</taxon>
        <taxon>Phenylobacterium</taxon>
    </lineage>
</organism>
<accession>A0A975G2M4</accession>
<dbReference type="Proteomes" id="UP000676409">
    <property type="component" value="Chromosome"/>
</dbReference>
<feature type="signal peptide" evidence="1">
    <location>
        <begin position="1"/>
        <end position="20"/>
    </location>
</feature>
<dbReference type="Pfam" id="PF13372">
    <property type="entry name" value="Alginate_exp"/>
    <property type="match status" value="1"/>
</dbReference>
<dbReference type="RefSeq" id="WP_211939623.1">
    <property type="nucleotide sequence ID" value="NZ_CP073078.1"/>
</dbReference>
<dbReference type="Gene3D" id="2.40.160.100">
    <property type="match status" value="1"/>
</dbReference>
<evidence type="ECO:0000313" key="4">
    <source>
        <dbReference type="Proteomes" id="UP000676409"/>
    </source>
</evidence>
<evidence type="ECO:0000259" key="2">
    <source>
        <dbReference type="Pfam" id="PF13372"/>
    </source>
</evidence>
<feature type="chain" id="PRO_5037377116" evidence="1">
    <location>
        <begin position="21"/>
        <end position="452"/>
    </location>
</feature>
<protein>
    <submittedName>
        <fullName evidence="3">Alginate export family protein</fullName>
    </submittedName>
</protein>
<evidence type="ECO:0000256" key="1">
    <source>
        <dbReference type="SAM" id="SignalP"/>
    </source>
</evidence>
<keyword evidence="1" id="KW-0732">Signal</keyword>
<gene>
    <name evidence="3" type="ORF">KCG34_06735</name>
</gene>
<sequence>MKSALLALSLFAASWDCAWASEAPAPSSPFRYDDDLSLYRNGHQDDLFHQLKALPLGEDAILSLGADLRERVETSNATLLGLRYRGRQTYDLHRLQVYGDLRLEPDVRVFVQLGNYEEIGRKPGPIPTDVDRLDLSQAFVDIGRDVAGGHAALRLGRAEMSFDEGALIGLRDGPNVRQVWDGARLTYVVGPWRWDAFAVRPDAVKPGDFNDHALAGQSLEGVHLTLARRGPWAVDAFYYHVRNPLVSILGAAGPERTDTLGARLRGGAGALSGSVGLIGQTGSAAGRPVRAFAAHGDVGWRFDDVWTPNLSVRADVLSGGDNSRHVTTFNALYPNVAYSTEATIEAPANLIETGLVAEASPIRPVTLQYTLEGLWRFSVKDAFYAAPFAPLVRPNGAGDRYSGIEQQVKCAWRINAVATLTAALAHFSAGAFIRHAGGRDEDFAMTSLSLRF</sequence>